<keyword evidence="1" id="KW-0472">Membrane</keyword>
<feature type="transmembrane region" description="Helical" evidence="1">
    <location>
        <begin position="227"/>
        <end position="249"/>
    </location>
</feature>
<feature type="transmembrane region" description="Helical" evidence="1">
    <location>
        <begin position="190"/>
        <end position="215"/>
    </location>
</feature>
<dbReference type="AlphaFoldDB" id="A0A0A1MHQ4"/>
<dbReference type="OrthoDB" id="5451070at2"/>
<keyword evidence="3" id="KW-1185">Reference proteome</keyword>
<accession>A0A0A1MHQ4</accession>
<sequence>MLKQIPGYLKDWRLHAAALLIVLLAESIGTISFELGAGMILILPMIYAFILGIAMVFTPVIKEKQFKHSEIMTTALIGLLVAKVSLNIGPAISMIVQVGPAILLQEIGNLGTVLLGLPLAILLGVKREAIGMTFSIAREGSLAIISDKFGFNSPETRGVFSIYLFGSIFGAVFFGLMASLLASFTPLNPLALAMASGVGSASMMAASSSSLSAVYPEMAAEIQSLASASMILSVATGFFVSIFIALPLAEKMYHLLTKRKSDKEAEEKREVGS</sequence>
<feature type="transmembrane region" description="Helical" evidence="1">
    <location>
        <begin position="73"/>
        <end position="95"/>
    </location>
</feature>
<dbReference type="RefSeq" id="WP_042532579.1">
    <property type="nucleotide sequence ID" value="NZ_CDGG01000001.1"/>
</dbReference>
<gene>
    <name evidence="2" type="ORF">BN997_02501</name>
</gene>
<reference evidence="2 3" key="1">
    <citation type="submission" date="2014-11" db="EMBL/GenBank/DDBJ databases">
        <authorList>
            <person name="Urmite Genomes Urmite Genomes"/>
        </authorList>
    </citation>
    <scope>NUCLEOTIDE SEQUENCE [LARGE SCALE GENOMIC DNA]</scope>
    <source>
        <strain evidence="2 3">Oc5</strain>
    </source>
</reference>
<keyword evidence="1" id="KW-0812">Transmembrane</keyword>
<feature type="transmembrane region" description="Helical" evidence="1">
    <location>
        <begin position="12"/>
        <end position="33"/>
    </location>
</feature>
<dbReference type="Pfam" id="PF11299">
    <property type="entry name" value="DUF3100"/>
    <property type="match status" value="1"/>
</dbReference>
<evidence type="ECO:0000313" key="2">
    <source>
        <dbReference type="EMBL" id="CEI82618.1"/>
    </source>
</evidence>
<proteinExistence type="predicted"/>
<evidence type="ECO:0000256" key="1">
    <source>
        <dbReference type="SAM" id="Phobius"/>
    </source>
</evidence>
<feature type="transmembrane region" description="Helical" evidence="1">
    <location>
        <begin position="39"/>
        <end position="61"/>
    </location>
</feature>
<feature type="transmembrane region" description="Helical" evidence="1">
    <location>
        <begin position="162"/>
        <end position="184"/>
    </location>
</feature>
<evidence type="ECO:0000313" key="3">
    <source>
        <dbReference type="Proteomes" id="UP000040453"/>
    </source>
</evidence>
<feature type="transmembrane region" description="Helical" evidence="1">
    <location>
        <begin position="107"/>
        <end position="125"/>
    </location>
</feature>
<protein>
    <recommendedName>
        <fullName evidence="4">DUF3100 domain-containing protein</fullName>
    </recommendedName>
</protein>
<keyword evidence="1" id="KW-1133">Transmembrane helix</keyword>
<dbReference type="STRING" id="545501.BN997_02501"/>
<name>A0A0A1MHQ4_9BACI</name>
<dbReference type="Proteomes" id="UP000040453">
    <property type="component" value="Unassembled WGS sequence"/>
</dbReference>
<organism evidence="2 3">
    <name type="scientific">Oceanobacillus oncorhynchi</name>
    <dbReference type="NCBI Taxonomy" id="545501"/>
    <lineage>
        <taxon>Bacteria</taxon>
        <taxon>Bacillati</taxon>
        <taxon>Bacillota</taxon>
        <taxon>Bacilli</taxon>
        <taxon>Bacillales</taxon>
        <taxon>Bacillaceae</taxon>
        <taxon>Oceanobacillus</taxon>
    </lineage>
</organism>
<evidence type="ECO:0008006" key="4">
    <source>
        <dbReference type="Google" id="ProtNLM"/>
    </source>
</evidence>
<dbReference type="EMBL" id="CDGG01000001">
    <property type="protein sequence ID" value="CEI82618.1"/>
    <property type="molecule type" value="Genomic_DNA"/>
</dbReference>
<dbReference type="InterPro" id="IPR021450">
    <property type="entry name" value="DUF3100"/>
</dbReference>